<dbReference type="GO" id="GO:0042597">
    <property type="term" value="C:periplasmic space"/>
    <property type="evidence" value="ECO:0007669"/>
    <property type="project" value="UniProtKB-SubCell"/>
</dbReference>
<dbReference type="Pfam" id="PF01547">
    <property type="entry name" value="SBP_bac_1"/>
    <property type="match status" value="1"/>
</dbReference>
<evidence type="ECO:0000313" key="4">
    <source>
        <dbReference type="EMBL" id="POR00340.1"/>
    </source>
</evidence>
<dbReference type="PANTHER" id="PTHR43649:SF14">
    <property type="entry name" value="BLR3389 PROTEIN"/>
    <property type="match status" value="1"/>
</dbReference>
<gene>
    <name evidence="4" type="ORF">AU468_09705</name>
</gene>
<sequence>MKHRLCGLLIIVLMFSVVTGVFAGGRQEVADDGVTISFWHIDTAQEAQPYWQELADDYMAQNPGVNIEITVLENEAFKSRLTAMMQAGDPPNIYRSWGGGVMVEHAEAGLVKDITEEVHGTAFGNTIPEGALGVYAYQGRQYGVPYDMGAVTFWYNKNILAEAGWEDFPETWSDMLQMVRDVRNAGYIPMALAGADKWPAHFYWTYLAMRMGGKTAIDGVLEGSGSFTDRPFVQAGELLLELRDAGAFQTGFLGATQADQAALVGNAEAAMELMGQWAPYVQADASLDGGIGDALAVAPFPLVEGGLGAGTDVLGGGNGFEIGRGAPLEAIDFMKFMINRENNTTLARTGRAIPTVIGAEVGIEDPLTRQVADVVARAQYFQLYLDQFFPPAVGGVINDAVQALLAGRMSPANVAQVIQDAWLDYQN</sequence>
<reference evidence="5" key="1">
    <citation type="submission" date="2015-12" db="EMBL/GenBank/DDBJ databases">
        <authorList>
            <person name="Lodha T.D."/>
            <person name="Chintalapati S."/>
            <person name="Chintalapati V.R."/>
            <person name="Sravanthi T."/>
        </authorList>
    </citation>
    <scope>NUCLEOTIDE SEQUENCE [LARGE SCALE GENOMIC DNA]</scope>
    <source>
        <strain evidence="5">JC133</strain>
    </source>
</reference>
<dbReference type="RefSeq" id="WP_103680561.1">
    <property type="nucleotide sequence ID" value="NZ_LPWH01000076.1"/>
</dbReference>
<comment type="similarity">
    <text evidence="2">Belongs to the bacterial solute-binding protein 1 family.</text>
</comment>
<feature type="signal peptide" evidence="3">
    <location>
        <begin position="1"/>
        <end position="23"/>
    </location>
</feature>
<protein>
    <recommendedName>
        <fullName evidence="6">ABC transporter substrate-binding protein</fullName>
    </recommendedName>
</protein>
<evidence type="ECO:0000313" key="5">
    <source>
        <dbReference type="Proteomes" id="UP000237350"/>
    </source>
</evidence>
<dbReference type="OrthoDB" id="9798191at2"/>
<dbReference type="SUPFAM" id="SSF53850">
    <property type="entry name" value="Periplasmic binding protein-like II"/>
    <property type="match status" value="1"/>
</dbReference>
<evidence type="ECO:0008006" key="6">
    <source>
        <dbReference type="Google" id="ProtNLM"/>
    </source>
</evidence>
<evidence type="ECO:0000256" key="2">
    <source>
        <dbReference type="ARBA" id="ARBA00008520"/>
    </source>
</evidence>
<evidence type="ECO:0000256" key="3">
    <source>
        <dbReference type="SAM" id="SignalP"/>
    </source>
</evidence>
<dbReference type="AlphaFoldDB" id="A0A2S4JLL9"/>
<feature type="chain" id="PRO_5015403775" description="ABC transporter substrate-binding protein" evidence="3">
    <location>
        <begin position="24"/>
        <end position="427"/>
    </location>
</feature>
<comment type="caution">
    <text evidence="4">The sequence shown here is derived from an EMBL/GenBank/DDBJ whole genome shotgun (WGS) entry which is preliminary data.</text>
</comment>
<proteinExistence type="inferred from homology"/>
<evidence type="ECO:0000256" key="1">
    <source>
        <dbReference type="ARBA" id="ARBA00004418"/>
    </source>
</evidence>
<organism evidence="4 5">
    <name type="scientific">Alkalispirochaeta sphaeroplastigenens</name>
    <dbReference type="NCBI Taxonomy" id="1187066"/>
    <lineage>
        <taxon>Bacteria</taxon>
        <taxon>Pseudomonadati</taxon>
        <taxon>Spirochaetota</taxon>
        <taxon>Spirochaetia</taxon>
        <taxon>Spirochaetales</taxon>
        <taxon>Spirochaetaceae</taxon>
        <taxon>Alkalispirochaeta</taxon>
    </lineage>
</organism>
<keyword evidence="5" id="KW-1185">Reference proteome</keyword>
<dbReference type="Gene3D" id="3.40.190.10">
    <property type="entry name" value="Periplasmic binding protein-like II"/>
    <property type="match status" value="2"/>
</dbReference>
<dbReference type="InterPro" id="IPR006059">
    <property type="entry name" value="SBP"/>
</dbReference>
<dbReference type="EMBL" id="LPWH01000076">
    <property type="protein sequence ID" value="POR00340.1"/>
    <property type="molecule type" value="Genomic_DNA"/>
</dbReference>
<dbReference type="Proteomes" id="UP000237350">
    <property type="component" value="Unassembled WGS sequence"/>
</dbReference>
<keyword evidence="3" id="KW-0732">Signal</keyword>
<accession>A0A2S4JLL9</accession>
<dbReference type="InterPro" id="IPR050490">
    <property type="entry name" value="Bact_solute-bd_prot1"/>
</dbReference>
<dbReference type="PANTHER" id="PTHR43649">
    <property type="entry name" value="ARABINOSE-BINDING PROTEIN-RELATED"/>
    <property type="match status" value="1"/>
</dbReference>
<comment type="subcellular location">
    <subcellularLocation>
        <location evidence="1">Periplasm</location>
    </subcellularLocation>
</comment>
<name>A0A2S4JLL9_9SPIO</name>